<sequence length="54" mass="5963">MAQLSIRARGGQGGDLCGEILPASLAQLPTEKHRRLDDLQCPPGLHGRWEDERL</sequence>
<gene>
    <name evidence="2" type="ORF">C1SCF055_LOCUS18448</name>
</gene>
<feature type="region of interest" description="Disordered" evidence="1">
    <location>
        <begin position="32"/>
        <end position="54"/>
    </location>
</feature>
<dbReference type="AlphaFoldDB" id="A0A9P1FVW8"/>
<comment type="caution">
    <text evidence="2">The sequence shown here is derived from an EMBL/GenBank/DDBJ whole genome shotgun (WGS) entry which is preliminary data.</text>
</comment>
<reference evidence="2" key="1">
    <citation type="submission" date="2022-10" db="EMBL/GenBank/DDBJ databases">
        <authorList>
            <person name="Chen Y."/>
            <person name="Dougan E. K."/>
            <person name="Chan C."/>
            <person name="Rhodes N."/>
            <person name="Thang M."/>
        </authorList>
    </citation>
    <scope>NUCLEOTIDE SEQUENCE</scope>
</reference>
<protein>
    <submittedName>
        <fullName evidence="2">Uncharacterized protein</fullName>
    </submittedName>
</protein>
<accession>A0A9P1FVW8</accession>
<dbReference type="EMBL" id="CAMXCT030001602">
    <property type="protein sequence ID" value="CAL4778861.1"/>
    <property type="molecule type" value="Genomic_DNA"/>
</dbReference>
<keyword evidence="4" id="KW-1185">Reference proteome</keyword>
<dbReference type="Proteomes" id="UP001152797">
    <property type="component" value="Unassembled WGS sequence"/>
</dbReference>
<evidence type="ECO:0000313" key="4">
    <source>
        <dbReference type="Proteomes" id="UP001152797"/>
    </source>
</evidence>
<proteinExistence type="predicted"/>
<reference evidence="3" key="2">
    <citation type="submission" date="2024-04" db="EMBL/GenBank/DDBJ databases">
        <authorList>
            <person name="Chen Y."/>
            <person name="Shah S."/>
            <person name="Dougan E. K."/>
            <person name="Thang M."/>
            <person name="Chan C."/>
        </authorList>
    </citation>
    <scope>NUCLEOTIDE SEQUENCE [LARGE SCALE GENOMIC DNA]</scope>
</reference>
<dbReference type="EMBL" id="CAMXCT010001602">
    <property type="protein sequence ID" value="CAI3991549.1"/>
    <property type="molecule type" value="Genomic_DNA"/>
</dbReference>
<dbReference type="EMBL" id="CAMXCT020001602">
    <property type="protein sequence ID" value="CAL1144924.1"/>
    <property type="molecule type" value="Genomic_DNA"/>
</dbReference>
<evidence type="ECO:0000256" key="1">
    <source>
        <dbReference type="SAM" id="MobiDB-lite"/>
    </source>
</evidence>
<organism evidence="2">
    <name type="scientific">Cladocopium goreaui</name>
    <dbReference type="NCBI Taxonomy" id="2562237"/>
    <lineage>
        <taxon>Eukaryota</taxon>
        <taxon>Sar</taxon>
        <taxon>Alveolata</taxon>
        <taxon>Dinophyceae</taxon>
        <taxon>Suessiales</taxon>
        <taxon>Symbiodiniaceae</taxon>
        <taxon>Cladocopium</taxon>
    </lineage>
</organism>
<evidence type="ECO:0000313" key="3">
    <source>
        <dbReference type="EMBL" id="CAL1144924.1"/>
    </source>
</evidence>
<evidence type="ECO:0000313" key="2">
    <source>
        <dbReference type="EMBL" id="CAI3991549.1"/>
    </source>
</evidence>
<name>A0A9P1FVW8_9DINO</name>